<dbReference type="Proteomes" id="UP000249910">
    <property type="component" value="Chromosome"/>
</dbReference>
<organism evidence="2 3">
    <name type="scientific">Francisella halioticida</name>
    <dbReference type="NCBI Taxonomy" id="549298"/>
    <lineage>
        <taxon>Bacteria</taxon>
        <taxon>Pseudomonadati</taxon>
        <taxon>Pseudomonadota</taxon>
        <taxon>Gammaproteobacteria</taxon>
        <taxon>Thiotrichales</taxon>
        <taxon>Francisellaceae</taxon>
        <taxon>Francisella</taxon>
    </lineage>
</organism>
<proteinExistence type="predicted"/>
<name>A0ABM6LXS8_9GAMM</name>
<keyword evidence="1" id="KW-0472">Membrane</keyword>
<feature type="transmembrane region" description="Helical" evidence="1">
    <location>
        <begin position="40"/>
        <end position="66"/>
    </location>
</feature>
<evidence type="ECO:0000256" key="1">
    <source>
        <dbReference type="SAM" id="Phobius"/>
    </source>
</evidence>
<evidence type="ECO:0000313" key="3">
    <source>
        <dbReference type="Proteomes" id="UP000249910"/>
    </source>
</evidence>
<protein>
    <submittedName>
        <fullName evidence="2">Uncharacterized protein</fullName>
    </submittedName>
</protein>
<accession>A0ABM6LXS8</accession>
<keyword evidence="1" id="KW-1133">Transmembrane helix</keyword>
<keyword evidence="1" id="KW-0812">Transmembrane</keyword>
<gene>
    <name evidence="2" type="ORF">CDV26_02055</name>
</gene>
<keyword evidence="3" id="KW-1185">Reference proteome</keyword>
<dbReference type="EMBL" id="CP022132">
    <property type="protein sequence ID" value="ASG67338.1"/>
    <property type="molecule type" value="Genomic_DNA"/>
</dbReference>
<feature type="transmembrane region" description="Helical" evidence="1">
    <location>
        <begin position="105"/>
        <end position="122"/>
    </location>
</feature>
<sequence length="124" mass="13404">MYFIVIFLVIVLSALCMAYMLYKLLRGQDQYPVQTLFQKIALACAGVISFVADTIGVGSFAVNIAIAKTFKLVKDVELPGVVNGAQIIPGAIDAVFFLGALHVDFVTLVVLVLEATLGGFIWDF</sequence>
<reference evidence="2 3" key="1">
    <citation type="submission" date="2017-06" db="EMBL/GenBank/DDBJ databases">
        <title>Complete genome of Francisella halioticida.</title>
        <authorList>
            <person name="Sjodin A."/>
        </authorList>
    </citation>
    <scope>NUCLEOTIDE SEQUENCE [LARGE SCALE GENOMIC DNA]</scope>
    <source>
        <strain evidence="2 3">DSM 23729</strain>
    </source>
</reference>
<evidence type="ECO:0000313" key="2">
    <source>
        <dbReference type="EMBL" id="ASG67338.1"/>
    </source>
</evidence>